<proteinExistence type="predicted"/>
<organism evidence="2">
    <name type="scientific">mine drainage metagenome</name>
    <dbReference type="NCBI Taxonomy" id="410659"/>
    <lineage>
        <taxon>unclassified sequences</taxon>
        <taxon>metagenomes</taxon>
        <taxon>ecological metagenomes</taxon>
    </lineage>
</organism>
<evidence type="ECO:0000256" key="1">
    <source>
        <dbReference type="SAM" id="MobiDB-lite"/>
    </source>
</evidence>
<evidence type="ECO:0000313" key="2">
    <source>
        <dbReference type="EMBL" id="OIQ75136.1"/>
    </source>
</evidence>
<sequence>MSKPQTERQVVTALTEVLRQQRQTLIQGGADGTIPTAPIWQPLIDALDGYTSRRQAGDAQLAPAPELAAEVASLREETQALQHTLTVWSAALQKAIDQSARQTPEPTYGPASGAGKGYGQSQRQTLGRG</sequence>
<feature type="compositionally biased region" description="Polar residues" evidence="1">
    <location>
        <begin position="119"/>
        <end position="129"/>
    </location>
</feature>
<gene>
    <name evidence="2" type="ORF">GALL_431990</name>
</gene>
<accession>A0A1J5PW76</accession>
<protein>
    <submittedName>
        <fullName evidence="2">Uncharacterized protein</fullName>
    </submittedName>
</protein>
<dbReference type="EMBL" id="MLJW01002264">
    <property type="protein sequence ID" value="OIQ75136.1"/>
    <property type="molecule type" value="Genomic_DNA"/>
</dbReference>
<reference evidence="2" key="1">
    <citation type="submission" date="2016-10" db="EMBL/GenBank/DDBJ databases">
        <title>Sequence of Gallionella enrichment culture.</title>
        <authorList>
            <person name="Poehlein A."/>
            <person name="Muehling M."/>
            <person name="Daniel R."/>
        </authorList>
    </citation>
    <scope>NUCLEOTIDE SEQUENCE</scope>
</reference>
<comment type="caution">
    <text evidence="2">The sequence shown here is derived from an EMBL/GenBank/DDBJ whole genome shotgun (WGS) entry which is preliminary data.</text>
</comment>
<name>A0A1J5PW76_9ZZZZ</name>
<dbReference type="AlphaFoldDB" id="A0A1J5PW76"/>
<feature type="region of interest" description="Disordered" evidence="1">
    <location>
        <begin position="97"/>
        <end position="129"/>
    </location>
</feature>